<dbReference type="RefSeq" id="WP_135818433.1">
    <property type="nucleotide sequence ID" value="NZ_SRPG01000182.1"/>
</dbReference>
<dbReference type="InterPro" id="IPR034984">
    <property type="entry name" value="Imelysin-like_IPPA"/>
</dbReference>
<evidence type="ECO:0000256" key="1">
    <source>
        <dbReference type="ARBA" id="ARBA00004196"/>
    </source>
</evidence>
<dbReference type="GO" id="GO:0030313">
    <property type="term" value="C:cell envelope"/>
    <property type="evidence" value="ECO:0007669"/>
    <property type="project" value="UniProtKB-SubCell"/>
</dbReference>
<accession>A0A4Z1CES2</accession>
<dbReference type="Proteomes" id="UP000297972">
    <property type="component" value="Unassembled WGS sequence"/>
</dbReference>
<dbReference type="EMBL" id="SRPG01000182">
    <property type="protein sequence ID" value="TGN53728.1"/>
    <property type="molecule type" value="Genomic_DNA"/>
</dbReference>
<dbReference type="Pfam" id="PF09375">
    <property type="entry name" value="Peptidase_M75"/>
    <property type="match status" value="1"/>
</dbReference>
<dbReference type="InterPro" id="IPR018976">
    <property type="entry name" value="Imelysin-like"/>
</dbReference>
<keyword evidence="2" id="KW-0732">Signal</keyword>
<reference evidence="4 5" key="1">
    <citation type="submission" date="2019-03" db="EMBL/GenBank/DDBJ databases">
        <authorList>
            <person name="Li J."/>
        </authorList>
    </citation>
    <scope>NUCLEOTIDE SEQUENCE [LARGE SCALE GENOMIC DNA]</scope>
    <source>
        <strain evidence="4 5">3058</strain>
    </source>
</reference>
<comment type="caution">
    <text evidence="4">The sequence shown here is derived from an EMBL/GenBank/DDBJ whole genome shotgun (WGS) entry which is preliminary data.</text>
</comment>
<name>A0A4Z1CES2_9RHOB</name>
<evidence type="ECO:0000313" key="4">
    <source>
        <dbReference type="EMBL" id="TGN53728.1"/>
    </source>
</evidence>
<organism evidence="4 5">
    <name type="scientific">Paracoccus liaowanqingii</name>
    <dbReference type="NCBI Taxonomy" id="2560053"/>
    <lineage>
        <taxon>Bacteria</taxon>
        <taxon>Pseudomonadati</taxon>
        <taxon>Pseudomonadota</taxon>
        <taxon>Alphaproteobacteria</taxon>
        <taxon>Rhodobacterales</taxon>
        <taxon>Paracoccaceae</taxon>
        <taxon>Paracoccus</taxon>
    </lineage>
</organism>
<dbReference type="CDD" id="cd14659">
    <property type="entry name" value="Imelysin-like_IPPA"/>
    <property type="match status" value="1"/>
</dbReference>
<dbReference type="OrthoDB" id="5729110at2"/>
<evidence type="ECO:0000259" key="3">
    <source>
        <dbReference type="Pfam" id="PF09375"/>
    </source>
</evidence>
<protein>
    <submittedName>
        <fullName evidence="4">Signal peptidase</fullName>
    </submittedName>
</protein>
<keyword evidence="5" id="KW-1185">Reference proteome</keyword>
<feature type="domain" description="Imelysin-like" evidence="3">
    <location>
        <begin position="24"/>
        <end position="297"/>
    </location>
</feature>
<comment type="subcellular location">
    <subcellularLocation>
        <location evidence="1">Cell envelope</location>
    </subcellularLocation>
</comment>
<evidence type="ECO:0000313" key="5">
    <source>
        <dbReference type="Proteomes" id="UP000297972"/>
    </source>
</evidence>
<evidence type="ECO:0000256" key="2">
    <source>
        <dbReference type="ARBA" id="ARBA00022729"/>
    </source>
</evidence>
<dbReference type="Gene3D" id="1.20.1420.20">
    <property type="entry name" value="M75 peptidase, HXXE motif"/>
    <property type="match status" value="1"/>
</dbReference>
<gene>
    <name evidence="4" type="ORF">E4L95_15925</name>
</gene>
<dbReference type="AlphaFoldDB" id="A0A4Z1CES2"/>
<sequence length="319" mass="33753">MILILGLATGVAQADVAAAVQDHILPRHANFAAATAGLAQATGDNCTPDRVGPAYQAAYDAWMGVQHIRLGPIEIDGRGLAIAFWPDPKASGLRAQQVLLGADPAILTPDIMAQQSVAARGLTGLERLLYPTEAWPVDTCPLIKATADDLARIAADLNSDWQTQFGPLILTAGQPGNTRFLSEVETRQALFTQIVTGLDFIRDQRLGRPLGSFDRPAPDRAEARASARSLRNIQLSLAAIRQMAAALVPEASRSLAALDRALGLARDLDDPLLAGVATSQGRLRVEILQQAVDAARTTVVEEMGPALGVTMGFNAMDGD</sequence>
<proteinExistence type="predicted"/>
<dbReference type="InterPro" id="IPR038352">
    <property type="entry name" value="Imelysin_sf"/>
</dbReference>